<reference evidence="1 2" key="1">
    <citation type="submission" date="2020-10" db="EMBL/GenBank/DDBJ databases">
        <title>Connecting structure to function with the recovery of over 1000 high-quality activated sludge metagenome-assembled genomes encoding full-length rRNA genes using long-read sequencing.</title>
        <authorList>
            <person name="Singleton C.M."/>
            <person name="Petriglieri F."/>
            <person name="Kristensen J.M."/>
            <person name="Kirkegaard R.H."/>
            <person name="Michaelsen T.Y."/>
            <person name="Andersen M.H."/>
            <person name="Karst S.M."/>
            <person name="Dueholm M.S."/>
            <person name="Nielsen P.H."/>
            <person name="Albertsen M."/>
        </authorList>
    </citation>
    <scope>NUCLEOTIDE SEQUENCE [LARGE SCALE GENOMIC DNA]</scope>
    <source>
        <strain evidence="1">EsbW_18-Q3-R4-48_BATAC.463</strain>
    </source>
</reference>
<protein>
    <submittedName>
        <fullName evidence="1">Uncharacterized protein</fullName>
    </submittedName>
</protein>
<evidence type="ECO:0000313" key="2">
    <source>
        <dbReference type="Proteomes" id="UP000739411"/>
    </source>
</evidence>
<sequence>MAAQASNDDFSQATMVKQQGASVNFAHRLSELSNLNALVSRQESKGSSSVTGNGNLKTTTTTYLVNASTKLGAKTTGSLSARRTEFESPTNPYTENALLGTVSFVY</sequence>
<dbReference type="Proteomes" id="UP000739411">
    <property type="component" value="Unassembled WGS sequence"/>
</dbReference>
<gene>
    <name evidence="1" type="ORF">IPJ38_23285</name>
</gene>
<proteinExistence type="predicted"/>
<evidence type="ECO:0000313" key="1">
    <source>
        <dbReference type="EMBL" id="MBK7417563.1"/>
    </source>
</evidence>
<dbReference type="EMBL" id="JADJMS010000054">
    <property type="protein sequence ID" value="MBK7417563.1"/>
    <property type="molecule type" value="Genomic_DNA"/>
</dbReference>
<accession>A0A935K184</accession>
<dbReference type="AlphaFoldDB" id="A0A935K184"/>
<name>A0A935K184_9RHOO</name>
<organism evidence="1 2">
    <name type="scientific">Candidatus Dechloromonas phosphorivorans</name>
    <dbReference type="NCBI Taxonomy" id="2899244"/>
    <lineage>
        <taxon>Bacteria</taxon>
        <taxon>Pseudomonadati</taxon>
        <taxon>Pseudomonadota</taxon>
        <taxon>Betaproteobacteria</taxon>
        <taxon>Rhodocyclales</taxon>
        <taxon>Azonexaceae</taxon>
        <taxon>Dechloromonas</taxon>
    </lineage>
</organism>
<comment type="caution">
    <text evidence="1">The sequence shown here is derived from an EMBL/GenBank/DDBJ whole genome shotgun (WGS) entry which is preliminary data.</text>
</comment>